<accession>A0A645CWP9</accession>
<dbReference type="SUPFAM" id="SSF158949">
    <property type="entry name" value="Smr-associated domain-like"/>
    <property type="match status" value="1"/>
</dbReference>
<dbReference type="InterPro" id="IPR036781">
    <property type="entry name" value="Smr_assoc-like_sf"/>
</dbReference>
<comment type="caution">
    <text evidence="2">The sequence shown here is derived from an EMBL/GenBank/DDBJ whole genome shotgun (WGS) entry which is preliminary data.</text>
</comment>
<name>A0A645CWP9_9ZZZZ</name>
<dbReference type="AlphaFoldDB" id="A0A645CWP9"/>
<organism evidence="2">
    <name type="scientific">bioreactor metagenome</name>
    <dbReference type="NCBI Taxonomy" id="1076179"/>
    <lineage>
        <taxon>unclassified sequences</taxon>
        <taxon>metagenomes</taxon>
        <taxon>ecological metagenomes</taxon>
    </lineage>
</organism>
<reference evidence="2" key="1">
    <citation type="submission" date="2019-08" db="EMBL/GenBank/DDBJ databases">
        <authorList>
            <person name="Kucharzyk K."/>
            <person name="Murdoch R.W."/>
            <person name="Higgins S."/>
            <person name="Loffler F."/>
        </authorList>
    </citation>
    <scope>NUCLEOTIDE SEQUENCE</scope>
</reference>
<evidence type="ECO:0000313" key="2">
    <source>
        <dbReference type="EMBL" id="MPM81590.1"/>
    </source>
</evidence>
<dbReference type="Gene3D" id="2.60.40.1600">
    <property type="entry name" value="Smr-associated-like"/>
    <property type="match status" value="1"/>
</dbReference>
<dbReference type="InterPro" id="IPR018598">
    <property type="entry name" value="DUF2027"/>
</dbReference>
<sequence length="297" mass="33792">MIKKGDTVRFLNAVGGGVVVRIDEAKRLIYVEDEDGFEIPVLERECVSVGEINKETNFIKKDFSSKLPEPQLPASQGEVLEVRSQPIIETPEGETLKAFLAFFPVDIKQLQTTAYDCYLINDSNYFLYYNIVNGENDQWESVANGMIEPNTQEELTSVTKEQLNAWEQIRVQLIPLKIAKNYVPQEVIDAKIKINVVRFYKLHSFVANDYFDDLALMVNIVSEKENQKLSDISPDEIKKAIKNQTKDLFETENQEKNSVLTIVSLDLDQPRKLKDPVKGGIEALFERGCMLPAAFAY</sequence>
<gene>
    <name evidence="2" type="ORF">SDC9_128644</name>
</gene>
<evidence type="ECO:0000259" key="1">
    <source>
        <dbReference type="Pfam" id="PF09640"/>
    </source>
</evidence>
<dbReference type="Pfam" id="PF09640">
    <property type="entry name" value="DUF2027"/>
    <property type="match status" value="1"/>
</dbReference>
<protein>
    <recommendedName>
        <fullName evidence="1">DUF2027 domain-containing protein</fullName>
    </recommendedName>
</protein>
<dbReference type="EMBL" id="VSSQ01030903">
    <property type="protein sequence ID" value="MPM81590.1"/>
    <property type="molecule type" value="Genomic_DNA"/>
</dbReference>
<proteinExistence type="predicted"/>
<feature type="domain" description="DUF2027" evidence="1">
    <location>
        <begin position="96"/>
        <end position="246"/>
    </location>
</feature>